<protein>
    <recommendedName>
        <fullName evidence="4">DUF1488 domain-containing protein</fullName>
    </recommendedName>
</protein>
<name>A0A1G4QEE8_9HYPH</name>
<dbReference type="AlphaFoldDB" id="A0A1G4QEE8"/>
<dbReference type="Gene3D" id="3.30.160.140">
    <property type="entry name" value="Shew3726-like"/>
    <property type="match status" value="1"/>
</dbReference>
<dbReference type="Proteomes" id="UP000198889">
    <property type="component" value="Unassembled WGS sequence"/>
</dbReference>
<accession>A0A1G4QEE8</accession>
<reference evidence="3" key="1">
    <citation type="submission" date="2016-10" db="EMBL/GenBank/DDBJ databases">
        <authorList>
            <person name="Varghese N."/>
            <person name="Submissions S."/>
        </authorList>
    </citation>
    <scope>NUCLEOTIDE SEQUENCE [LARGE SCALE GENOMIC DNA]</scope>
    <source>
        <strain evidence="3">CGMCC 1.1761</strain>
    </source>
</reference>
<organism evidence="2 3">
    <name type="scientific">Ancylobacter rudongensis</name>
    <dbReference type="NCBI Taxonomy" id="177413"/>
    <lineage>
        <taxon>Bacteria</taxon>
        <taxon>Pseudomonadati</taxon>
        <taxon>Pseudomonadota</taxon>
        <taxon>Alphaproteobacteria</taxon>
        <taxon>Hyphomicrobiales</taxon>
        <taxon>Xanthobacteraceae</taxon>
        <taxon>Ancylobacter</taxon>
    </lineage>
</organism>
<gene>
    <name evidence="2" type="ORF">SAMN05660859_1149</name>
</gene>
<dbReference type="RefSeq" id="WP_091436832.1">
    <property type="nucleotide sequence ID" value="NZ_FMTP01000001.1"/>
</dbReference>
<evidence type="ECO:0000313" key="2">
    <source>
        <dbReference type="EMBL" id="SCW42837.1"/>
    </source>
</evidence>
<proteinExistence type="predicted"/>
<feature type="region of interest" description="Disordered" evidence="1">
    <location>
        <begin position="75"/>
        <end position="95"/>
    </location>
</feature>
<sequence>MTLHHSAKPPEDINDRKAIRFFFRGDEDIVECLVGWDALERLENSPLDSRADRMARFEQHRLLIEAAALRKMEKASTDERPLTLDAQDVLEGPVA</sequence>
<evidence type="ECO:0008006" key="4">
    <source>
        <dbReference type="Google" id="ProtNLM"/>
    </source>
</evidence>
<keyword evidence="3" id="KW-1185">Reference proteome</keyword>
<dbReference type="InterPro" id="IPR036692">
    <property type="entry name" value="Shew3726-like_sf"/>
</dbReference>
<dbReference type="InterPro" id="IPR009962">
    <property type="entry name" value="DUF1488"/>
</dbReference>
<evidence type="ECO:0000313" key="3">
    <source>
        <dbReference type="Proteomes" id="UP000198889"/>
    </source>
</evidence>
<dbReference type="EMBL" id="FMTP01000001">
    <property type="protein sequence ID" value="SCW42837.1"/>
    <property type="molecule type" value="Genomic_DNA"/>
</dbReference>
<dbReference type="Pfam" id="PF07369">
    <property type="entry name" value="DUF1488"/>
    <property type="match status" value="1"/>
</dbReference>
<evidence type="ECO:0000256" key="1">
    <source>
        <dbReference type="SAM" id="MobiDB-lite"/>
    </source>
</evidence>
<dbReference type="SUPFAM" id="SSF160272">
    <property type="entry name" value="Shew3726-like"/>
    <property type="match status" value="1"/>
</dbReference>